<organism evidence="9 10">
    <name type="scientific">Smittium mucronatum</name>
    <dbReference type="NCBI Taxonomy" id="133383"/>
    <lineage>
        <taxon>Eukaryota</taxon>
        <taxon>Fungi</taxon>
        <taxon>Fungi incertae sedis</taxon>
        <taxon>Zoopagomycota</taxon>
        <taxon>Kickxellomycotina</taxon>
        <taxon>Harpellomycetes</taxon>
        <taxon>Harpellales</taxon>
        <taxon>Legeriomycetaceae</taxon>
        <taxon>Smittium</taxon>
    </lineage>
</organism>
<feature type="binding site" evidence="5">
    <location>
        <position position="317"/>
    </location>
    <ligand>
        <name>Ca(2+)</name>
        <dbReference type="ChEBI" id="CHEBI:29108"/>
    </ligand>
</feature>
<evidence type="ECO:0000256" key="1">
    <source>
        <dbReference type="ARBA" id="ARBA00004240"/>
    </source>
</evidence>
<dbReference type="PANTHER" id="PTHR45679">
    <property type="entry name" value="ER DEGRADATION-ENHANCING ALPHA-MANNOSIDASE-LIKE PROTEIN 2"/>
    <property type="match status" value="1"/>
</dbReference>
<evidence type="ECO:0000256" key="5">
    <source>
        <dbReference type="PIRSR" id="PIRSR601382-2"/>
    </source>
</evidence>
<name>A0A1R0H1J5_9FUNG</name>
<dbReference type="EMBL" id="LSSL01001123">
    <property type="protein sequence ID" value="OLY83010.1"/>
    <property type="molecule type" value="Genomic_DNA"/>
</dbReference>
<evidence type="ECO:0000259" key="8">
    <source>
        <dbReference type="Pfam" id="PF02225"/>
    </source>
</evidence>
<dbReference type="GO" id="GO:0005975">
    <property type="term" value="P:carbohydrate metabolic process"/>
    <property type="evidence" value="ECO:0007669"/>
    <property type="project" value="InterPro"/>
</dbReference>
<dbReference type="STRING" id="133383.A0A1R0H1J5"/>
<keyword evidence="5" id="KW-0106">Calcium</keyword>
<protein>
    <recommendedName>
        <fullName evidence="6">alpha-1,2-Mannosidase</fullName>
        <ecNumber evidence="6">3.2.1.-</ecNumber>
    </recommendedName>
</protein>
<dbReference type="Pfam" id="PF02225">
    <property type="entry name" value="PA"/>
    <property type="match status" value="1"/>
</dbReference>
<evidence type="ECO:0000313" key="10">
    <source>
        <dbReference type="Proteomes" id="UP000187455"/>
    </source>
</evidence>
<keyword evidence="6" id="KW-0378">Hydrolase</keyword>
<proteinExistence type="inferred from homology"/>
<comment type="similarity">
    <text evidence="2 6">Belongs to the glycosyl hydrolase 47 family.</text>
</comment>
<dbReference type="Proteomes" id="UP000187455">
    <property type="component" value="Unassembled WGS sequence"/>
</dbReference>
<dbReference type="GO" id="GO:0044322">
    <property type="term" value="C:endoplasmic reticulum quality control compartment"/>
    <property type="evidence" value="ECO:0007669"/>
    <property type="project" value="GOC"/>
</dbReference>
<feature type="domain" description="PA" evidence="8">
    <location>
        <begin position="791"/>
        <end position="844"/>
    </location>
</feature>
<keyword evidence="4" id="KW-0325">Glycoprotein</keyword>
<keyword evidence="3" id="KW-0256">Endoplasmic reticulum</keyword>
<evidence type="ECO:0000256" key="2">
    <source>
        <dbReference type="ARBA" id="ARBA00007658"/>
    </source>
</evidence>
<dbReference type="Pfam" id="PF01532">
    <property type="entry name" value="Glyco_hydro_47"/>
    <property type="match status" value="1"/>
</dbReference>
<evidence type="ECO:0000256" key="6">
    <source>
        <dbReference type="RuleBase" id="RU361193"/>
    </source>
</evidence>
<dbReference type="InterPro" id="IPR012341">
    <property type="entry name" value="6hp_glycosidase-like_sf"/>
</dbReference>
<dbReference type="InterPro" id="IPR003137">
    <property type="entry name" value="PA_domain"/>
</dbReference>
<dbReference type="SUPFAM" id="SSF48225">
    <property type="entry name" value="Seven-hairpin glycosidases"/>
    <property type="match status" value="1"/>
</dbReference>
<comment type="subcellular location">
    <subcellularLocation>
        <location evidence="1">Endoplasmic reticulum</location>
    </subcellularLocation>
</comment>
<dbReference type="SUPFAM" id="SSF52025">
    <property type="entry name" value="PA domain"/>
    <property type="match status" value="1"/>
</dbReference>
<evidence type="ECO:0000313" key="9">
    <source>
        <dbReference type="EMBL" id="OLY83010.1"/>
    </source>
</evidence>
<dbReference type="PRINTS" id="PR00747">
    <property type="entry name" value="GLYHDRLASE47"/>
</dbReference>
<evidence type="ECO:0000256" key="4">
    <source>
        <dbReference type="ARBA" id="ARBA00023180"/>
    </source>
</evidence>
<comment type="caution">
    <text evidence="9">The sequence shown here is derived from an EMBL/GenBank/DDBJ whole genome shotgun (WGS) entry which is preliminary data.</text>
</comment>
<gene>
    <name evidence="9" type="ORF">AYI68_g2861</name>
</gene>
<comment type="cofactor">
    <cofactor evidence="5">
        <name>Ca(2+)</name>
        <dbReference type="ChEBI" id="CHEBI:29108"/>
    </cofactor>
</comment>
<dbReference type="InterPro" id="IPR044674">
    <property type="entry name" value="EDEM1/2/3"/>
</dbReference>
<dbReference type="GO" id="GO:0016020">
    <property type="term" value="C:membrane"/>
    <property type="evidence" value="ECO:0007669"/>
    <property type="project" value="InterPro"/>
</dbReference>
<evidence type="ECO:0000256" key="7">
    <source>
        <dbReference type="SAM" id="MobiDB-lite"/>
    </source>
</evidence>
<dbReference type="CDD" id="cd00538">
    <property type="entry name" value="PA"/>
    <property type="match status" value="1"/>
</dbReference>
<dbReference type="GO" id="GO:0005509">
    <property type="term" value="F:calcium ion binding"/>
    <property type="evidence" value="ECO:0007669"/>
    <property type="project" value="InterPro"/>
</dbReference>
<keyword evidence="6" id="KW-0326">Glycosidase</keyword>
<dbReference type="OrthoDB" id="8118055at2759"/>
<dbReference type="InterPro" id="IPR046450">
    <property type="entry name" value="PA_dom_sf"/>
</dbReference>
<dbReference type="InterPro" id="IPR036026">
    <property type="entry name" value="Seven-hairpin_glycosidases"/>
</dbReference>
<reference evidence="9 10" key="1">
    <citation type="journal article" date="2016" name="Mol. Biol. Evol.">
        <title>Genome-Wide Survey of Gut Fungi (Harpellales) Reveals the First Horizontally Transferred Ubiquitin Gene from a Mosquito Host.</title>
        <authorList>
            <person name="Wang Y."/>
            <person name="White M.M."/>
            <person name="Kvist S."/>
            <person name="Moncalvo J.M."/>
        </authorList>
    </citation>
    <scope>NUCLEOTIDE SEQUENCE [LARGE SCALE GENOMIC DNA]</scope>
    <source>
        <strain evidence="9 10">ALG-7-W6</strain>
    </source>
</reference>
<feature type="region of interest" description="Disordered" evidence="7">
    <location>
        <begin position="706"/>
        <end position="728"/>
    </location>
</feature>
<sequence length="985" mass="112358">MNLCSHSDEIVDSKGDPWVYKGELLILARELGWRLLPAFEQSVNFIPFPRVNLRHGHNSFETSETCTAGAGSLDIAQAALKQLWFSRSKTDLVGNSFNIDTLKWTNAVAGVSAGVDSFYEYLFKGGIYLEDQELLDMFSKSYLALLYGSRDTVSGYLFGNVDMNTSFLSTWWVDSLSAYFPGLMVQIGDIPGAQRSYMIYYHLWRRFRSMPERFNLLNKTPEISFYPLRPEFIESTYFLYTATKDPFYLEVGEMILNDINSSMKTKCGYGGLRDLFKRKIDDRMESFALSETFKYLYLLFDIDNPINKGDRNAVFTTEAHYFPPLSDINDSPMQYPKQASFPFKKLIYEDKPPKSIHKKNLEFSRIFAKLKTPPPSILNVHGITSGISKNIEQKHILEKKIYNERPVVKIQKLQEFCFYPIFPNYVGVNYLEMLSQMNVHSNTNGRSDINSVQNFIFSNNSLDFSPSLPLRRDFDLVGSLVWNDKFNVSGEALNEQYGPVVGGITPRGEINSLILGKEWNLVCSRLRITENPQVLTDNKILPIHNSDPKNLTKDQRLYETMNIVASRANVWKNGKYLGLSFLQWLLSKSISMEPIDYLYNLGYELIRQRVINQLDLLPSAVFENLGAKNRNKSNGVLTEKIDYNNSSPNAKDEELKVIFSNGGRIIISDLVSVKLIIESIAKNESPTKYIDSKHIEIFGKKEDSKYSSLKKSDSNDIRENDDSKSIHSTIKHKKKIKYQTISPNPSKIQEFKEYIGRLSKLTFSNFHESSHKFSLYSEIVLPNMVIGRGSTSFGCEEYTPREKSNIYGNVVLIKRGGGCTFDEKAKNAYLSGAKALLVSIDHDAITFSENVDDIDKMYNGFSTNMKNDLWQYGGLIKIGSTSSYIDSEIYESDAIESDFFENSEESSDCGISNPDSAKSFFDERFSTCSKRDSKKVQRKVLKGDKNELKSINKLAMMPVISVYKEFYETVESHLALKNKVYVSLS</sequence>
<keyword evidence="10" id="KW-1185">Reference proteome</keyword>
<accession>A0A1R0H1J5</accession>
<dbReference type="GO" id="GO:1904380">
    <property type="term" value="P:endoplasmic reticulum mannose trimming"/>
    <property type="evidence" value="ECO:0007669"/>
    <property type="project" value="InterPro"/>
</dbReference>
<keyword evidence="5" id="KW-0479">Metal-binding</keyword>
<dbReference type="Gene3D" id="1.50.10.10">
    <property type="match status" value="1"/>
</dbReference>
<dbReference type="AlphaFoldDB" id="A0A1R0H1J5"/>
<dbReference type="GO" id="GO:0036503">
    <property type="term" value="P:ERAD pathway"/>
    <property type="evidence" value="ECO:0007669"/>
    <property type="project" value="UniProtKB-ARBA"/>
</dbReference>
<evidence type="ECO:0000256" key="3">
    <source>
        <dbReference type="ARBA" id="ARBA00022824"/>
    </source>
</evidence>
<dbReference type="EC" id="3.2.1.-" evidence="6"/>
<feature type="compositionally biased region" description="Basic and acidic residues" evidence="7">
    <location>
        <begin position="706"/>
        <end position="725"/>
    </location>
</feature>
<dbReference type="Gene3D" id="3.50.30.30">
    <property type="match status" value="1"/>
</dbReference>
<dbReference type="GO" id="GO:0004571">
    <property type="term" value="F:mannosyl-oligosaccharide 1,2-alpha-mannosidase activity"/>
    <property type="evidence" value="ECO:0007669"/>
    <property type="project" value="InterPro"/>
</dbReference>
<dbReference type="InterPro" id="IPR001382">
    <property type="entry name" value="Glyco_hydro_47"/>
</dbReference>
<dbReference type="PANTHER" id="PTHR45679:SF5">
    <property type="entry name" value="ER DEGRADATION-ENHANCING ALPHA-MANNOSIDASE-LIKE PROTEIN 1"/>
    <property type="match status" value="1"/>
</dbReference>